<evidence type="ECO:0000313" key="1">
    <source>
        <dbReference type="EMBL" id="KAK0492198.1"/>
    </source>
</evidence>
<dbReference type="AlphaFoldDB" id="A0AA39PX44"/>
<sequence>CRTGHCFSGEYYSCFVPQEDIQCPYGEPMQTRDHIIRKCPRYDGHRERRHKVSSDIYMPDILGTKEGIEALTSFLENLGAITKTGNPKRPPMRPTLDEK</sequence>
<dbReference type="Proteomes" id="UP001175228">
    <property type="component" value="Unassembled WGS sequence"/>
</dbReference>
<keyword evidence="2" id="KW-1185">Reference proteome</keyword>
<comment type="caution">
    <text evidence="1">The sequence shown here is derived from an EMBL/GenBank/DDBJ whole genome shotgun (WGS) entry which is preliminary data.</text>
</comment>
<reference evidence="1" key="1">
    <citation type="submission" date="2023-06" db="EMBL/GenBank/DDBJ databases">
        <authorList>
            <consortium name="Lawrence Berkeley National Laboratory"/>
            <person name="Ahrendt S."/>
            <person name="Sahu N."/>
            <person name="Indic B."/>
            <person name="Wong-Bajracharya J."/>
            <person name="Merenyi Z."/>
            <person name="Ke H.-M."/>
            <person name="Monk M."/>
            <person name="Kocsube S."/>
            <person name="Drula E."/>
            <person name="Lipzen A."/>
            <person name="Balint B."/>
            <person name="Henrissat B."/>
            <person name="Andreopoulos B."/>
            <person name="Martin F.M."/>
            <person name="Harder C.B."/>
            <person name="Rigling D."/>
            <person name="Ford K.L."/>
            <person name="Foster G.D."/>
            <person name="Pangilinan J."/>
            <person name="Papanicolaou A."/>
            <person name="Barry K."/>
            <person name="LaButti K."/>
            <person name="Viragh M."/>
            <person name="Koriabine M."/>
            <person name="Yan M."/>
            <person name="Riley R."/>
            <person name="Champramary S."/>
            <person name="Plett K.L."/>
            <person name="Tsai I.J."/>
            <person name="Slot J."/>
            <person name="Sipos G."/>
            <person name="Plett J."/>
            <person name="Nagy L.G."/>
            <person name="Grigoriev I.V."/>
        </authorList>
    </citation>
    <scope>NUCLEOTIDE SEQUENCE</scope>
    <source>
        <strain evidence="1">HWK02</strain>
    </source>
</reference>
<feature type="non-terminal residue" evidence="1">
    <location>
        <position position="1"/>
    </location>
</feature>
<gene>
    <name evidence="1" type="ORF">EDD18DRAFT_1014683</name>
</gene>
<evidence type="ECO:0000313" key="2">
    <source>
        <dbReference type="Proteomes" id="UP001175228"/>
    </source>
</evidence>
<proteinExistence type="predicted"/>
<name>A0AA39PX44_9AGAR</name>
<accession>A0AA39PX44</accession>
<organism evidence="1 2">
    <name type="scientific">Armillaria luteobubalina</name>
    <dbReference type="NCBI Taxonomy" id="153913"/>
    <lineage>
        <taxon>Eukaryota</taxon>
        <taxon>Fungi</taxon>
        <taxon>Dikarya</taxon>
        <taxon>Basidiomycota</taxon>
        <taxon>Agaricomycotina</taxon>
        <taxon>Agaricomycetes</taxon>
        <taxon>Agaricomycetidae</taxon>
        <taxon>Agaricales</taxon>
        <taxon>Marasmiineae</taxon>
        <taxon>Physalacriaceae</taxon>
        <taxon>Armillaria</taxon>
    </lineage>
</organism>
<protein>
    <submittedName>
        <fullName evidence="1">Uncharacterized protein</fullName>
    </submittedName>
</protein>
<dbReference type="EMBL" id="JAUEPU010000031">
    <property type="protein sequence ID" value="KAK0492198.1"/>
    <property type="molecule type" value="Genomic_DNA"/>
</dbReference>
<feature type="non-terminal residue" evidence="1">
    <location>
        <position position="99"/>
    </location>
</feature>